<dbReference type="SMART" id="SM00850">
    <property type="entry name" value="LytTR"/>
    <property type="match status" value="1"/>
</dbReference>
<dbReference type="AlphaFoldDB" id="W8VXH3"/>
<accession>W8VXH3</accession>
<dbReference type="HOGENOM" id="CLU_1000107_0_0_10"/>
<gene>
    <name evidence="3" type="ORF">NMS_1918</name>
</gene>
<name>W8VXH3_9FLAO</name>
<feature type="transmembrane region" description="Helical" evidence="1">
    <location>
        <begin position="21"/>
        <end position="41"/>
    </location>
</feature>
<evidence type="ECO:0000313" key="3">
    <source>
        <dbReference type="EMBL" id="BAO55927.1"/>
    </source>
</evidence>
<keyword evidence="1" id="KW-0472">Membrane</keyword>
<evidence type="ECO:0000259" key="2">
    <source>
        <dbReference type="PROSITE" id="PS50930"/>
    </source>
</evidence>
<feature type="transmembrane region" description="Helical" evidence="1">
    <location>
        <begin position="129"/>
        <end position="153"/>
    </location>
</feature>
<sequence length="280" mass="32375">MDASQNIKTTLKSVSAKRSQGFLWSWFQKLLVFTVFSLVVNHLSTPESFPDAEFYRFPKEGFLSTIALCILIGIIAELNFQFYRKKYFSKKVEVASIMWYMISTLGYITVMYIPLSIILNKIARAETEFYYLLIGLLITLLLSTILIALAYCLDIYNLYKLSLKDQEITIESGAKITKLTYKSIACFYSENKIVYAVQNDGTTVTTDFTLNELEEKINDQLFFRVNRQVIIHKDAVDQIEKIANGKLRIALKPSIENDKIAEISISRYKRNAFMAWFQKK</sequence>
<reference evidence="3 4" key="1">
    <citation type="journal article" date="2014" name="Proc. Natl. Acad. Sci. U.S.A.">
        <title>Functional characterization of flavobacteria rhodopsins reveals a unique class of light-driven chloride pump in bacteria.</title>
        <authorList>
            <person name="Yoshizawa S."/>
            <person name="Kumagai Y."/>
            <person name="Kim H."/>
            <person name="Ogura Y."/>
            <person name="Hayashi T."/>
            <person name="Iwasaki W."/>
            <person name="DeLong E.F."/>
            <person name="Kogure K."/>
        </authorList>
    </citation>
    <scope>NUCLEOTIDE SEQUENCE [LARGE SCALE GENOMIC DNA]</scope>
    <source>
        <strain evidence="3 4">S1-08</strain>
    </source>
</reference>
<protein>
    <submittedName>
        <fullName evidence="3">Putative two-component response regulator</fullName>
    </submittedName>
</protein>
<keyword evidence="4" id="KW-1185">Reference proteome</keyword>
<organism evidence="3 4">
    <name type="scientific">Nonlabens marinus S1-08</name>
    <dbReference type="NCBI Taxonomy" id="1454201"/>
    <lineage>
        <taxon>Bacteria</taxon>
        <taxon>Pseudomonadati</taxon>
        <taxon>Bacteroidota</taxon>
        <taxon>Flavobacteriia</taxon>
        <taxon>Flavobacteriales</taxon>
        <taxon>Flavobacteriaceae</taxon>
        <taxon>Nonlabens</taxon>
    </lineage>
</organism>
<feature type="transmembrane region" description="Helical" evidence="1">
    <location>
        <begin position="92"/>
        <end position="117"/>
    </location>
</feature>
<dbReference type="Gene3D" id="2.40.50.1020">
    <property type="entry name" value="LytTr DNA-binding domain"/>
    <property type="match status" value="1"/>
</dbReference>
<dbReference type="PROSITE" id="PS50930">
    <property type="entry name" value="HTH_LYTTR"/>
    <property type="match status" value="1"/>
</dbReference>
<feature type="transmembrane region" description="Helical" evidence="1">
    <location>
        <begin position="61"/>
        <end position="80"/>
    </location>
</feature>
<dbReference type="STRING" id="1454201.NMS_1918"/>
<dbReference type="GO" id="GO:0003677">
    <property type="term" value="F:DNA binding"/>
    <property type="evidence" value="ECO:0007669"/>
    <property type="project" value="InterPro"/>
</dbReference>
<evidence type="ECO:0000256" key="1">
    <source>
        <dbReference type="SAM" id="Phobius"/>
    </source>
</evidence>
<proteinExistence type="predicted"/>
<dbReference type="Pfam" id="PF04397">
    <property type="entry name" value="LytTR"/>
    <property type="match status" value="1"/>
</dbReference>
<dbReference type="RefSeq" id="WP_041496443.1">
    <property type="nucleotide sequence ID" value="NZ_AP014548.1"/>
</dbReference>
<keyword evidence="1" id="KW-1133">Transmembrane helix</keyword>
<dbReference type="EMBL" id="AP014548">
    <property type="protein sequence ID" value="BAO55927.1"/>
    <property type="molecule type" value="Genomic_DNA"/>
</dbReference>
<dbReference type="Proteomes" id="UP000031760">
    <property type="component" value="Chromosome"/>
</dbReference>
<keyword evidence="1" id="KW-0812">Transmembrane</keyword>
<evidence type="ECO:0000313" key="4">
    <source>
        <dbReference type="Proteomes" id="UP000031760"/>
    </source>
</evidence>
<feature type="domain" description="HTH LytTR-type" evidence="2">
    <location>
        <begin position="168"/>
        <end position="252"/>
    </location>
</feature>
<dbReference type="InterPro" id="IPR007492">
    <property type="entry name" value="LytTR_DNA-bd_dom"/>
</dbReference>
<dbReference type="KEGG" id="nmf:NMS_1918"/>
<dbReference type="OrthoDB" id="1426980at2"/>